<dbReference type="HOGENOM" id="CLU_2984624_0_0_1"/>
<reference evidence="2" key="2">
    <citation type="submission" date="2015-01" db="EMBL/GenBank/DDBJ databases">
        <title>Evolutionary Origins and Diversification of the Mycorrhizal Mutualists.</title>
        <authorList>
            <consortium name="DOE Joint Genome Institute"/>
            <consortium name="Mycorrhizal Genomics Consortium"/>
            <person name="Kohler A."/>
            <person name="Kuo A."/>
            <person name="Nagy L.G."/>
            <person name="Floudas D."/>
            <person name="Copeland A."/>
            <person name="Barry K.W."/>
            <person name="Cichocki N."/>
            <person name="Veneault-Fourrey C."/>
            <person name="LaButti K."/>
            <person name="Lindquist E.A."/>
            <person name="Lipzen A."/>
            <person name="Lundell T."/>
            <person name="Morin E."/>
            <person name="Murat C."/>
            <person name="Riley R."/>
            <person name="Ohm R."/>
            <person name="Sun H."/>
            <person name="Tunlid A."/>
            <person name="Henrissat B."/>
            <person name="Grigoriev I.V."/>
            <person name="Hibbett D.S."/>
            <person name="Martin F."/>
        </authorList>
    </citation>
    <scope>NUCLEOTIDE SEQUENCE [LARGE SCALE GENOMIC DNA]</scope>
    <source>
        <strain evidence="2">F 1598</strain>
    </source>
</reference>
<keyword evidence="2" id="KW-1185">Reference proteome</keyword>
<dbReference type="InParanoid" id="A0A0C3EYH2"/>
<evidence type="ECO:0000313" key="2">
    <source>
        <dbReference type="Proteomes" id="UP000054166"/>
    </source>
</evidence>
<feature type="non-terminal residue" evidence="1">
    <location>
        <position position="1"/>
    </location>
</feature>
<reference evidence="1 2" key="1">
    <citation type="submission" date="2014-04" db="EMBL/GenBank/DDBJ databases">
        <authorList>
            <consortium name="DOE Joint Genome Institute"/>
            <person name="Kuo A."/>
            <person name="Tarkka M."/>
            <person name="Buscot F."/>
            <person name="Kohler A."/>
            <person name="Nagy L.G."/>
            <person name="Floudas D."/>
            <person name="Copeland A."/>
            <person name="Barry K.W."/>
            <person name="Cichocki N."/>
            <person name="Veneault-Fourrey C."/>
            <person name="LaButti K."/>
            <person name="Lindquist E.A."/>
            <person name="Lipzen A."/>
            <person name="Lundell T."/>
            <person name="Morin E."/>
            <person name="Murat C."/>
            <person name="Sun H."/>
            <person name="Tunlid A."/>
            <person name="Henrissat B."/>
            <person name="Grigoriev I.V."/>
            <person name="Hibbett D.S."/>
            <person name="Martin F."/>
            <person name="Nordberg H.P."/>
            <person name="Cantor M.N."/>
            <person name="Hua S.X."/>
        </authorList>
    </citation>
    <scope>NUCLEOTIDE SEQUENCE [LARGE SCALE GENOMIC DNA]</scope>
    <source>
        <strain evidence="1 2">F 1598</strain>
    </source>
</reference>
<dbReference type="OrthoDB" id="3262968at2759"/>
<organism evidence="1 2">
    <name type="scientific">Piloderma croceum (strain F 1598)</name>
    <dbReference type="NCBI Taxonomy" id="765440"/>
    <lineage>
        <taxon>Eukaryota</taxon>
        <taxon>Fungi</taxon>
        <taxon>Dikarya</taxon>
        <taxon>Basidiomycota</taxon>
        <taxon>Agaricomycotina</taxon>
        <taxon>Agaricomycetes</taxon>
        <taxon>Agaricomycetidae</taxon>
        <taxon>Atheliales</taxon>
        <taxon>Atheliaceae</taxon>
        <taxon>Piloderma</taxon>
    </lineage>
</organism>
<evidence type="ECO:0000313" key="1">
    <source>
        <dbReference type="EMBL" id="KIM72781.1"/>
    </source>
</evidence>
<accession>A0A0C3EYH2</accession>
<dbReference type="Proteomes" id="UP000054166">
    <property type="component" value="Unassembled WGS sequence"/>
</dbReference>
<dbReference type="EMBL" id="KN833107">
    <property type="protein sequence ID" value="KIM72781.1"/>
    <property type="molecule type" value="Genomic_DNA"/>
</dbReference>
<proteinExistence type="predicted"/>
<protein>
    <submittedName>
        <fullName evidence="1">Uncharacterized protein</fullName>
    </submittedName>
</protein>
<dbReference type="AlphaFoldDB" id="A0A0C3EYH2"/>
<gene>
    <name evidence="1" type="ORF">PILCRDRAFT_81621</name>
</gene>
<sequence>NPDDVYAPPNSLIRRNKPIVHVPNFSSHLMTIQVGQILRIAHNPQSWLDRMDQYSAKD</sequence>
<name>A0A0C3EYH2_PILCF</name>